<dbReference type="InterPro" id="IPR023408">
    <property type="entry name" value="MscS_beta-dom_sf"/>
</dbReference>
<dbReference type="SUPFAM" id="SSF47473">
    <property type="entry name" value="EF-hand"/>
    <property type="match status" value="1"/>
</dbReference>
<keyword evidence="2 6" id="KW-0812">Transmembrane</keyword>
<proteinExistence type="predicted"/>
<dbReference type="InterPro" id="IPR006685">
    <property type="entry name" value="MscS_channel_2nd"/>
</dbReference>
<dbReference type="Gene3D" id="2.30.30.60">
    <property type="match status" value="1"/>
</dbReference>
<dbReference type="Pfam" id="PF00924">
    <property type="entry name" value="MS_channel_2nd"/>
    <property type="match status" value="1"/>
</dbReference>
<dbReference type="GO" id="GO:0005509">
    <property type="term" value="F:calcium ion binding"/>
    <property type="evidence" value="ECO:0007669"/>
    <property type="project" value="InterPro"/>
</dbReference>
<evidence type="ECO:0000313" key="9">
    <source>
        <dbReference type="Proteomes" id="UP001233271"/>
    </source>
</evidence>
<feature type="transmembrane region" description="Helical" evidence="6">
    <location>
        <begin position="377"/>
        <end position="396"/>
    </location>
</feature>
<gene>
    <name evidence="8" type="ORF">CcaverHIS019_0204410</name>
</gene>
<evidence type="ECO:0000256" key="6">
    <source>
        <dbReference type="SAM" id="Phobius"/>
    </source>
</evidence>
<reference evidence="8" key="1">
    <citation type="journal article" date="2023" name="BMC Genomics">
        <title>Chromosome-level genome assemblies of Cutaneotrichosporon spp. (Trichosporonales, Basidiomycota) reveal imbalanced evolution between nucleotide sequences and chromosome synteny.</title>
        <authorList>
            <person name="Kobayashi Y."/>
            <person name="Kayamori A."/>
            <person name="Aoki K."/>
            <person name="Shiwa Y."/>
            <person name="Matsutani M."/>
            <person name="Fujita N."/>
            <person name="Sugita T."/>
            <person name="Iwasaki W."/>
            <person name="Tanaka N."/>
            <person name="Takashima M."/>
        </authorList>
    </citation>
    <scope>NUCLEOTIDE SEQUENCE</scope>
    <source>
        <strain evidence="8">HIS019</strain>
    </source>
</reference>
<protein>
    <recommendedName>
        <fullName evidence="7">EF-hand domain-containing protein</fullName>
    </recommendedName>
</protein>
<dbReference type="SUPFAM" id="SSF50182">
    <property type="entry name" value="Sm-like ribonucleoproteins"/>
    <property type="match status" value="1"/>
</dbReference>
<evidence type="ECO:0000256" key="4">
    <source>
        <dbReference type="ARBA" id="ARBA00023136"/>
    </source>
</evidence>
<dbReference type="PANTHER" id="PTHR31323:SF15">
    <property type="entry name" value="MECHANOSENSITIVE ION CHANNEL PROTEIN MSY1"/>
    <property type="match status" value="1"/>
</dbReference>
<evidence type="ECO:0000259" key="7">
    <source>
        <dbReference type="PROSITE" id="PS50222"/>
    </source>
</evidence>
<feature type="compositionally biased region" description="Polar residues" evidence="5">
    <location>
        <begin position="89"/>
        <end position="104"/>
    </location>
</feature>
<comment type="subcellular location">
    <subcellularLocation>
        <location evidence="1">Membrane</location>
    </subcellularLocation>
</comment>
<evidence type="ECO:0000256" key="1">
    <source>
        <dbReference type="ARBA" id="ARBA00004370"/>
    </source>
</evidence>
<feature type="compositionally biased region" description="Low complexity" evidence="5">
    <location>
        <begin position="7"/>
        <end position="18"/>
    </location>
</feature>
<feature type="compositionally biased region" description="Polar residues" evidence="5">
    <location>
        <begin position="907"/>
        <end position="916"/>
    </location>
</feature>
<dbReference type="RefSeq" id="XP_060454345.1">
    <property type="nucleotide sequence ID" value="XM_060597452.1"/>
</dbReference>
<dbReference type="AlphaFoldDB" id="A0AA48I0Q1"/>
<sequence length="927" mass="102506">MQGDNRPSGQPQQGGYPQTFATDMRRAEMGSTGHESSGDHGFHDYTTDNSDTEAYDMAQLVRSPSQTPFAQQSFSLPPGASSSAGATTETLVSGNRLPSSSFGRQSPDRASASTSDLPRQRHAPLRSVDFTTVPLNDTFSSSLPPSRSGSTAPVLPQSNQPVPRTRSKLGFIPLTGTTDTSAAASTISVDTSDVNEKPVRPKLGHSRRGSWAEFSNEWESFNPANAKDERLRFAEGDVGKTRLSRMYLWAINRSIIVRWALFIIPFLALLWIPGILGVTAYPNSHIWGVKLLWWSIWFTVVWCGFWGSKAAFMIFPHVFKQTIAVIIPSMGRFTDVVKNLGHFGKIIIWSLISWISYTPLISRRFEGDQESPSRANLNLIGNLLFGFFLCTIVWGVEKLVVQLIALQFHRDSYADRLADQKWQSQMLTRLYMNSHDIPGRNDTLDDNSSVKTTAGRKAIRKVLKGVKAAAQSTTNALGNVATEMAGSSVLQTNSPANKVTTALASANKSRALGRRIYYSFRKPGSDHITIADIARYFPDLESAEHAFSIFDRDGNGDATRDEIDASMLEIHRERMSLEANMRDLDGAVRRLDDILLILVTGICILVMSAMITTKVSTFVTSTGTFILSLSWMIGTTMQEILLACIFLFVKHPYDVGDRVDIDGKSYTVAKMELMSTSFKRTDGKFVWIGHNVLALKVIENVRRSGATSESFTFEVAFNTTFEKLQALRVMMLKFCKENSRDFRPVFDVAVDDIPAQGKMVLNADIAYKSNWQQGALKVQRRNKWVCHLKMCLADLQIWGPDDAGDPAPPPAEAIRYTQVPWDEVREAELAAERSPPPSFSAATTGANLTRSHDSSLDLWGEAYPEVDSVGPSRMPSPGPSAAFQIGTPPRRSIPLQQQAQIRDMHSVAQQAGQQGDSRPPPRGASRI</sequence>
<feature type="compositionally biased region" description="Low complexity" evidence="5">
    <location>
        <begin position="140"/>
        <end position="150"/>
    </location>
</feature>
<feature type="transmembrane region" description="Helical" evidence="6">
    <location>
        <begin position="594"/>
        <end position="613"/>
    </location>
</feature>
<evidence type="ECO:0000256" key="2">
    <source>
        <dbReference type="ARBA" id="ARBA00022692"/>
    </source>
</evidence>
<name>A0AA48I0Q1_9TREE</name>
<keyword evidence="3 6" id="KW-1133">Transmembrane helix</keyword>
<dbReference type="Proteomes" id="UP001233271">
    <property type="component" value="Chromosome 2"/>
</dbReference>
<dbReference type="InterPro" id="IPR010920">
    <property type="entry name" value="LSM_dom_sf"/>
</dbReference>
<feature type="compositionally biased region" description="Polar residues" evidence="5">
    <location>
        <begin position="62"/>
        <end position="75"/>
    </location>
</feature>
<keyword evidence="9" id="KW-1185">Reference proteome</keyword>
<feature type="domain" description="EF-hand" evidence="7">
    <location>
        <begin position="538"/>
        <end position="573"/>
    </location>
</feature>
<feature type="transmembrane region" description="Helical" evidence="6">
    <location>
        <begin position="255"/>
        <end position="276"/>
    </location>
</feature>
<dbReference type="PROSITE" id="PS50222">
    <property type="entry name" value="EF_HAND_2"/>
    <property type="match status" value="1"/>
</dbReference>
<dbReference type="InterPro" id="IPR002048">
    <property type="entry name" value="EF_hand_dom"/>
</dbReference>
<feature type="compositionally biased region" description="Low complexity" evidence="5">
    <location>
        <begin position="77"/>
        <end position="88"/>
    </location>
</feature>
<organism evidence="8 9">
    <name type="scientific">Cutaneotrichosporon cavernicola</name>
    <dbReference type="NCBI Taxonomy" id="279322"/>
    <lineage>
        <taxon>Eukaryota</taxon>
        <taxon>Fungi</taxon>
        <taxon>Dikarya</taxon>
        <taxon>Basidiomycota</taxon>
        <taxon>Agaricomycotina</taxon>
        <taxon>Tremellomycetes</taxon>
        <taxon>Trichosporonales</taxon>
        <taxon>Trichosporonaceae</taxon>
        <taxon>Cutaneotrichosporon</taxon>
    </lineage>
</organism>
<dbReference type="GeneID" id="85492950"/>
<keyword evidence="4 6" id="KW-0472">Membrane</keyword>
<dbReference type="GO" id="GO:0016020">
    <property type="term" value="C:membrane"/>
    <property type="evidence" value="ECO:0007669"/>
    <property type="project" value="UniProtKB-SubCell"/>
</dbReference>
<feature type="compositionally biased region" description="Polar residues" evidence="5">
    <location>
        <begin position="840"/>
        <end position="849"/>
    </location>
</feature>
<evidence type="ECO:0000256" key="5">
    <source>
        <dbReference type="SAM" id="MobiDB-lite"/>
    </source>
</evidence>
<dbReference type="Pfam" id="PF25886">
    <property type="entry name" value="Msy1"/>
    <property type="match status" value="1"/>
</dbReference>
<dbReference type="InterPro" id="IPR011992">
    <property type="entry name" value="EF-hand-dom_pair"/>
</dbReference>
<feature type="compositionally biased region" description="Polar residues" evidence="5">
    <location>
        <begin position="129"/>
        <end position="139"/>
    </location>
</feature>
<dbReference type="EMBL" id="AP028213">
    <property type="protein sequence ID" value="BEI89079.1"/>
    <property type="molecule type" value="Genomic_DNA"/>
</dbReference>
<feature type="region of interest" description="Disordered" evidence="5">
    <location>
        <begin position="866"/>
        <end position="927"/>
    </location>
</feature>
<feature type="transmembrane region" description="Helical" evidence="6">
    <location>
        <begin position="296"/>
        <end position="319"/>
    </location>
</feature>
<feature type="transmembrane region" description="Helical" evidence="6">
    <location>
        <begin position="625"/>
        <end position="649"/>
    </location>
</feature>
<feature type="compositionally biased region" description="Basic and acidic residues" evidence="5">
    <location>
        <begin position="36"/>
        <end position="46"/>
    </location>
</feature>
<feature type="transmembrane region" description="Helical" evidence="6">
    <location>
        <begin position="340"/>
        <end position="357"/>
    </location>
</feature>
<evidence type="ECO:0000313" key="8">
    <source>
        <dbReference type="EMBL" id="BEI89079.1"/>
    </source>
</evidence>
<dbReference type="InterPro" id="IPR058650">
    <property type="entry name" value="Msy1/2-like"/>
</dbReference>
<accession>A0AA48I0Q1</accession>
<dbReference type="GO" id="GO:0006874">
    <property type="term" value="P:intracellular calcium ion homeostasis"/>
    <property type="evidence" value="ECO:0007669"/>
    <property type="project" value="TreeGrafter"/>
</dbReference>
<evidence type="ECO:0000256" key="3">
    <source>
        <dbReference type="ARBA" id="ARBA00022989"/>
    </source>
</evidence>
<feature type="region of interest" description="Disordered" evidence="5">
    <location>
        <begin position="828"/>
        <end position="852"/>
    </location>
</feature>
<feature type="compositionally biased region" description="Pro residues" evidence="5">
    <location>
        <begin position="918"/>
        <end position="927"/>
    </location>
</feature>
<dbReference type="KEGG" id="ccac:CcaHIS019_0204410"/>
<dbReference type="PANTHER" id="PTHR31323">
    <property type="entry name" value="MECHANOSENSITIVE ION CHANNEL PROTEIN MSY2"/>
    <property type="match status" value="1"/>
</dbReference>
<dbReference type="GO" id="GO:0005262">
    <property type="term" value="F:calcium channel activity"/>
    <property type="evidence" value="ECO:0007669"/>
    <property type="project" value="TreeGrafter"/>
</dbReference>
<feature type="region of interest" description="Disordered" evidence="5">
    <location>
        <begin position="1"/>
        <end position="168"/>
    </location>
</feature>